<dbReference type="PANTHER" id="PTHR22916">
    <property type="entry name" value="GLYCOSYLTRANSFERASE"/>
    <property type="match status" value="1"/>
</dbReference>
<dbReference type="SUPFAM" id="SSF53448">
    <property type="entry name" value="Nucleotide-diphospho-sugar transferases"/>
    <property type="match status" value="1"/>
</dbReference>
<accession>A0A2Y9AFA3</accession>
<dbReference type="EMBL" id="UETB01000007">
    <property type="protein sequence ID" value="SSA43201.1"/>
    <property type="molecule type" value="Genomic_DNA"/>
</dbReference>
<dbReference type="InterPro" id="IPR001173">
    <property type="entry name" value="Glyco_trans_2-like"/>
</dbReference>
<evidence type="ECO:0000313" key="3">
    <source>
        <dbReference type="Proteomes" id="UP000250222"/>
    </source>
</evidence>
<protein>
    <submittedName>
        <fullName evidence="2">Glycosyltransferase involved in cell wall bisynthesis</fullName>
    </submittedName>
</protein>
<dbReference type="Proteomes" id="UP000250222">
    <property type="component" value="Unassembled WGS sequence"/>
</dbReference>
<dbReference type="PANTHER" id="PTHR22916:SF3">
    <property type="entry name" value="UDP-GLCNAC:BETAGAL BETA-1,3-N-ACETYLGLUCOSAMINYLTRANSFERASE-LIKE PROTEIN 1"/>
    <property type="match status" value="1"/>
</dbReference>
<keyword evidence="2" id="KW-0808">Transferase</keyword>
<dbReference type="CDD" id="cd00761">
    <property type="entry name" value="Glyco_tranf_GTA_type"/>
    <property type="match status" value="1"/>
</dbReference>
<sequence length="262" mass="29049">MLSPTPPLVSVIMPMHDAAAFVGAGIRSVQAQTVQEWELLVVDDSSSDDSHAVAERAAATDPRVRVLRNDGPSGAGPTRNVGIDAARGRYIAFLDSDDLWLPTKLERQLALLEVSGAPLVYSAYYKVDADFSGEAVDFEPNGRVVRAPLRLEYHHLLRQDYIGFLTAVYDTRALGKRLLPSIERRQDYALMLAILRDGHVARGLDEPLALYRAGRTGSLSANKLVAARYNWHIYRHVEELPLPRALWAFGNYAVRAGLKYLI</sequence>
<feature type="domain" description="Glycosyltransferase 2-like" evidence="1">
    <location>
        <begin position="10"/>
        <end position="131"/>
    </location>
</feature>
<dbReference type="InterPro" id="IPR029044">
    <property type="entry name" value="Nucleotide-diphossugar_trans"/>
</dbReference>
<dbReference type="GO" id="GO:0016758">
    <property type="term" value="F:hexosyltransferase activity"/>
    <property type="evidence" value="ECO:0007669"/>
    <property type="project" value="UniProtKB-ARBA"/>
</dbReference>
<organism evidence="2 3">
    <name type="scientific">Georgenia satyanarayanai</name>
    <dbReference type="NCBI Taxonomy" id="860221"/>
    <lineage>
        <taxon>Bacteria</taxon>
        <taxon>Bacillati</taxon>
        <taxon>Actinomycetota</taxon>
        <taxon>Actinomycetes</taxon>
        <taxon>Micrococcales</taxon>
        <taxon>Bogoriellaceae</taxon>
        <taxon>Georgenia</taxon>
    </lineage>
</organism>
<evidence type="ECO:0000313" key="2">
    <source>
        <dbReference type="EMBL" id="SSA43201.1"/>
    </source>
</evidence>
<dbReference type="Pfam" id="PF00535">
    <property type="entry name" value="Glycos_transf_2"/>
    <property type="match status" value="1"/>
</dbReference>
<name>A0A2Y9AFA3_9MICO</name>
<proteinExistence type="predicted"/>
<evidence type="ECO:0000259" key="1">
    <source>
        <dbReference type="Pfam" id="PF00535"/>
    </source>
</evidence>
<dbReference type="Gene3D" id="3.90.550.10">
    <property type="entry name" value="Spore Coat Polysaccharide Biosynthesis Protein SpsA, Chain A"/>
    <property type="match status" value="1"/>
</dbReference>
<keyword evidence="3" id="KW-1185">Reference proteome</keyword>
<dbReference type="RefSeq" id="WP_220035168.1">
    <property type="nucleotide sequence ID" value="NZ_QKLZ01000007.1"/>
</dbReference>
<gene>
    <name evidence="2" type="ORF">SAMN05216184_10799</name>
</gene>
<dbReference type="AlphaFoldDB" id="A0A2Y9AFA3"/>
<reference evidence="2 3" key="1">
    <citation type="submission" date="2016-10" db="EMBL/GenBank/DDBJ databases">
        <authorList>
            <person name="Cai Z."/>
        </authorList>
    </citation>
    <scope>NUCLEOTIDE SEQUENCE [LARGE SCALE GENOMIC DNA]</scope>
    <source>
        <strain evidence="2 3">CGMCC 1.10826</strain>
    </source>
</reference>